<sequence>MEPSTSTSAPTTITVPTTSTSAPTSSTEPTTTTSAPASSIEPTTTTSAPASITDPTTTTSAPTHITEPTTTTDTTSTVVSTDTTSTAATTSTVVPTTITTSAATISTAVTTTTTTEAATTSTALPSSTTTLEATTFTTVPTTSTTASETTFTAVLTTFTTAAATASDAEPTSAATSAATIFTVVPSNTSTSAATISTASPSTITTTAILKTSSVEPTASSETITTNITIADCGPLTDPENGRVNLTSGTLHDSIAMYTCNEGFQITVATSRLCQSNGNWSGSAPTCVSTPGITGAISDPSSDSSSASTSNFALGVTLGVVLAAATILGVVCLIRHHKRRRPNDEEEIDDEYESPRVAEPVSSVFARNKTLRMAPDDLEENPIFNRSRMNSAMSNNTVQSEDNLSAINQPRPLQISTSRSRHFSNAGGNSPAVPRSVRTPASEHTLLNLSTYEHEGESSTDFDEQDVFENLRVPVPPAFQNKQINMQKEGPELGAEETDTNVNNVPEVPDVSAALLKARPDVARKPTLPAWVTEQNQREDTMVEDIDVPPLPAKFSPKHSHIHALGNQDTANVSKKPDEPHILDMTPQQKRKTHISRHIEVQPDTDIHLTDLENTDQSDSTPMPRSRSASISSNFFTSDETLSPVEIVGQANGMTGFPSGTFQNNGSSESSSSTLGIPARTIRTPHSIRIPDQPYVTEERPLVIRRGDLPPIVWQYNDNSYREKHPSPVRNKPHLWSKPARPLTFQDLTLDVRRESTRIDAVQSRGTNSSPMTEEDKARNANKLKRLKKFKALKDAHKKKVVRK</sequence>
<dbReference type="PANTHER" id="PTHR45656:SF4">
    <property type="entry name" value="PROTEIN CBR-CLEC-78"/>
    <property type="match status" value="1"/>
</dbReference>
<evidence type="ECO:0000313" key="9">
    <source>
        <dbReference type="Proteomes" id="UP000828390"/>
    </source>
</evidence>
<evidence type="ECO:0000256" key="3">
    <source>
        <dbReference type="ARBA" id="ARBA00023157"/>
    </source>
</evidence>
<evidence type="ECO:0000259" key="7">
    <source>
        <dbReference type="PROSITE" id="PS50923"/>
    </source>
</evidence>
<feature type="region of interest" description="Disordered" evidence="5">
    <location>
        <begin position="761"/>
        <end position="782"/>
    </location>
</feature>
<keyword evidence="6" id="KW-1133">Transmembrane helix</keyword>
<accession>A0A9D4QWH9</accession>
<dbReference type="EMBL" id="JAIWYP010000003">
    <property type="protein sequence ID" value="KAH3844755.1"/>
    <property type="molecule type" value="Genomic_DNA"/>
</dbReference>
<dbReference type="InterPro" id="IPR000436">
    <property type="entry name" value="Sushi_SCR_CCP_dom"/>
</dbReference>
<comment type="caution">
    <text evidence="8">The sequence shown here is derived from an EMBL/GenBank/DDBJ whole genome shotgun (WGS) entry which is preliminary data.</text>
</comment>
<evidence type="ECO:0000256" key="1">
    <source>
        <dbReference type="ARBA" id="ARBA00022729"/>
    </source>
</evidence>
<keyword evidence="9" id="KW-1185">Reference proteome</keyword>
<dbReference type="CDD" id="cd00033">
    <property type="entry name" value="CCP"/>
    <property type="match status" value="1"/>
</dbReference>
<keyword evidence="3 4" id="KW-1015">Disulfide bond</keyword>
<dbReference type="AlphaFoldDB" id="A0A9D4QWH9"/>
<organism evidence="8 9">
    <name type="scientific">Dreissena polymorpha</name>
    <name type="common">Zebra mussel</name>
    <name type="synonym">Mytilus polymorpha</name>
    <dbReference type="NCBI Taxonomy" id="45954"/>
    <lineage>
        <taxon>Eukaryota</taxon>
        <taxon>Metazoa</taxon>
        <taxon>Spiralia</taxon>
        <taxon>Lophotrochozoa</taxon>
        <taxon>Mollusca</taxon>
        <taxon>Bivalvia</taxon>
        <taxon>Autobranchia</taxon>
        <taxon>Heteroconchia</taxon>
        <taxon>Euheterodonta</taxon>
        <taxon>Imparidentia</taxon>
        <taxon>Neoheterodontei</taxon>
        <taxon>Myida</taxon>
        <taxon>Dreissenoidea</taxon>
        <taxon>Dreissenidae</taxon>
        <taxon>Dreissena</taxon>
    </lineage>
</organism>
<feature type="disulfide bond" evidence="4">
    <location>
        <begin position="259"/>
        <end position="286"/>
    </location>
</feature>
<feature type="region of interest" description="Disordered" evidence="5">
    <location>
        <begin position="599"/>
        <end position="634"/>
    </location>
</feature>
<evidence type="ECO:0000256" key="2">
    <source>
        <dbReference type="ARBA" id="ARBA00022737"/>
    </source>
</evidence>
<dbReference type="PROSITE" id="PS50923">
    <property type="entry name" value="SUSHI"/>
    <property type="match status" value="1"/>
</dbReference>
<feature type="compositionally biased region" description="Basic and acidic residues" evidence="5">
    <location>
        <begin position="599"/>
        <end position="610"/>
    </location>
</feature>
<evidence type="ECO:0000256" key="5">
    <source>
        <dbReference type="SAM" id="MobiDB-lite"/>
    </source>
</evidence>
<dbReference type="Gene3D" id="2.10.70.10">
    <property type="entry name" value="Complement Module, domain 1"/>
    <property type="match status" value="1"/>
</dbReference>
<feature type="region of interest" description="Disordered" evidence="5">
    <location>
        <begin position="1"/>
        <end position="91"/>
    </location>
</feature>
<keyword evidence="4" id="KW-0768">Sushi</keyword>
<keyword evidence="1" id="KW-0732">Signal</keyword>
<keyword evidence="6" id="KW-0812">Transmembrane</keyword>
<feature type="domain" description="Sushi" evidence="7">
    <location>
        <begin position="230"/>
        <end position="288"/>
    </location>
</feature>
<keyword evidence="6" id="KW-0472">Membrane</keyword>
<dbReference type="Pfam" id="PF00084">
    <property type="entry name" value="Sushi"/>
    <property type="match status" value="1"/>
</dbReference>
<feature type="compositionally biased region" description="Polar residues" evidence="5">
    <location>
        <begin position="614"/>
        <end position="634"/>
    </location>
</feature>
<dbReference type="SMART" id="SM00032">
    <property type="entry name" value="CCP"/>
    <property type="match status" value="1"/>
</dbReference>
<dbReference type="InterPro" id="IPR051277">
    <property type="entry name" value="SEZ6_CSMD_C4BPB_Regulators"/>
</dbReference>
<dbReference type="PANTHER" id="PTHR45656">
    <property type="entry name" value="PROTEIN CBR-CLEC-78"/>
    <property type="match status" value="1"/>
</dbReference>
<reference evidence="8" key="1">
    <citation type="journal article" date="2019" name="bioRxiv">
        <title>The Genome of the Zebra Mussel, Dreissena polymorpha: A Resource for Invasive Species Research.</title>
        <authorList>
            <person name="McCartney M.A."/>
            <person name="Auch B."/>
            <person name="Kono T."/>
            <person name="Mallez S."/>
            <person name="Zhang Y."/>
            <person name="Obille A."/>
            <person name="Becker A."/>
            <person name="Abrahante J.E."/>
            <person name="Garbe J."/>
            <person name="Badalamenti J.P."/>
            <person name="Herman A."/>
            <person name="Mangelson H."/>
            <person name="Liachko I."/>
            <person name="Sullivan S."/>
            <person name="Sone E.D."/>
            <person name="Koren S."/>
            <person name="Silverstein K.A.T."/>
            <person name="Beckman K.B."/>
            <person name="Gohl D.M."/>
        </authorList>
    </citation>
    <scope>NUCLEOTIDE SEQUENCE</scope>
    <source>
        <strain evidence="8">Duluth1</strain>
        <tissue evidence="8">Whole animal</tissue>
    </source>
</reference>
<comment type="caution">
    <text evidence="4">Lacks conserved residue(s) required for the propagation of feature annotation.</text>
</comment>
<name>A0A9D4QWH9_DREPO</name>
<feature type="transmembrane region" description="Helical" evidence="6">
    <location>
        <begin position="311"/>
        <end position="333"/>
    </location>
</feature>
<protein>
    <recommendedName>
        <fullName evidence="7">Sushi domain-containing protein</fullName>
    </recommendedName>
</protein>
<dbReference type="Proteomes" id="UP000828390">
    <property type="component" value="Unassembled WGS sequence"/>
</dbReference>
<evidence type="ECO:0000256" key="6">
    <source>
        <dbReference type="SAM" id="Phobius"/>
    </source>
</evidence>
<evidence type="ECO:0000256" key="4">
    <source>
        <dbReference type="PROSITE-ProRule" id="PRU00302"/>
    </source>
</evidence>
<proteinExistence type="predicted"/>
<evidence type="ECO:0000313" key="8">
    <source>
        <dbReference type="EMBL" id="KAH3844755.1"/>
    </source>
</evidence>
<keyword evidence="2" id="KW-0677">Repeat</keyword>
<dbReference type="SUPFAM" id="SSF57535">
    <property type="entry name" value="Complement control module/SCR domain"/>
    <property type="match status" value="1"/>
</dbReference>
<reference evidence="8" key="2">
    <citation type="submission" date="2020-11" db="EMBL/GenBank/DDBJ databases">
        <authorList>
            <person name="McCartney M.A."/>
            <person name="Auch B."/>
            <person name="Kono T."/>
            <person name="Mallez S."/>
            <person name="Becker A."/>
            <person name="Gohl D.M."/>
            <person name="Silverstein K.A.T."/>
            <person name="Koren S."/>
            <person name="Bechman K.B."/>
            <person name="Herman A."/>
            <person name="Abrahante J.E."/>
            <person name="Garbe J."/>
        </authorList>
    </citation>
    <scope>NUCLEOTIDE SEQUENCE</scope>
    <source>
        <strain evidence="8">Duluth1</strain>
        <tissue evidence="8">Whole animal</tissue>
    </source>
</reference>
<dbReference type="InterPro" id="IPR035976">
    <property type="entry name" value="Sushi/SCR/CCP_sf"/>
</dbReference>
<gene>
    <name evidence="8" type="ORF">DPMN_087017</name>
</gene>